<comment type="caution">
    <text evidence="1">The sequence shown here is derived from an EMBL/GenBank/DDBJ whole genome shotgun (WGS) entry which is preliminary data.</text>
</comment>
<dbReference type="RefSeq" id="WP_172188384.1">
    <property type="nucleotide sequence ID" value="NZ_CAWPPK010000262.1"/>
</dbReference>
<evidence type="ECO:0000313" key="2">
    <source>
        <dbReference type="Proteomes" id="UP000702425"/>
    </source>
</evidence>
<reference evidence="1 2" key="1">
    <citation type="journal article" date="2020" name="Sci. Rep.">
        <title>A novel cyanobacterial geosmin producer, revising GeoA distribution and dispersion patterns in Bacteria.</title>
        <authorList>
            <person name="Churro C."/>
            <person name="Semedo-Aguiar A.P."/>
            <person name="Silva A.D."/>
            <person name="Pereira-Leal J.B."/>
            <person name="Leite R.B."/>
        </authorList>
    </citation>
    <scope>NUCLEOTIDE SEQUENCE [LARGE SCALE GENOMIC DNA]</scope>
    <source>
        <strain evidence="1 2">IPMA8</strain>
    </source>
</reference>
<gene>
    <name evidence="1" type="ORF">E5S67_02919</name>
</gene>
<keyword evidence="2" id="KW-1185">Reference proteome</keyword>
<organism evidence="1 2">
    <name type="scientific">Microcoleus asticus IPMA8</name>
    <dbReference type="NCBI Taxonomy" id="2563858"/>
    <lineage>
        <taxon>Bacteria</taxon>
        <taxon>Bacillati</taxon>
        <taxon>Cyanobacteriota</taxon>
        <taxon>Cyanophyceae</taxon>
        <taxon>Oscillatoriophycideae</taxon>
        <taxon>Oscillatoriales</taxon>
        <taxon>Microcoleaceae</taxon>
        <taxon>Microcoleus</taxon>
        <taxon>Microcoleus asticus</taxon>
    </lineage>
</organism>
<dbReference type="Proteomes" id="UP000702425">
    <property type="component" value="Unassembled WGS sequence"/>
</dbReference>
<evidence type="ECO:0000313" key="1">
    <source>
        <dbReference type="EMBL" id="NQE35189.1"/>
    </source>
</evidence>
<sequence>MTEQAIYQRSNKNTSLRQGEILTNVTQYNVDPAALSSEQPDISLSVNQITHPYAIVVTQDCDLDWDYKARAEKEQSKPDKFLNSVILCEISKAEEVRKSGNNMNRKEWELVSTQRHERFYFLEKIDVDYELQQQGLPELTVDFKRVFAIEAATLYYQLNNGMTLRRAILCSPYLEHFSRRYYSFHGRVALPAQYESEKEGTVG</sequence>
<dbReference type="EMBL" id="SRRZ01000049">
    <property type="protein sequence ID" value="NQE35189.1"/>
    <property type="molecule type" value="Genomic_DNA"/>
</dbReference>
<protein>
    <submittedName>
        <fullName evidence="1">Uncharacterized protein</fullName>
    </submittedName>
</protein>
<proteinExistence type="predicted"/>
<accession>A0ABX2CXP5</accession>
<name>A0ABX2CXP5_9CYAN</name>